<evidence type="ECO:0000259" key="1">
    <source>
        <dbReference type="Pfam" id="PF13302"/>
    </source>
</evidence>
<keyword evidence="2" id="KW-0808">Transferase</keyword>
<dbReference type="Proteomes" id="UP001281447">
    <property type="component" value="Unassembled WGS sequence"/>
</dbReference>
<reference evidence="2 3" key="1">
    <citation type="submission" date="2023-10" db="EMBL/GenBank/DDBJ databases">
        <title>Virgibacillus halophilus 5B73C genome.</title>
        <authorList>
            <person name="Miliotis G."/>
            <person name="Sengupta P."/>
            <person name="Hameed A."/>
            <person name="Chuvochina M."/>
            <person name="Mcdonagh F."/>
            <person name="Simpson A.C."/>
            <person name="Singh N.K."/>
            <person name="Rekha P.D."/>
            <person name="Raman K."/>
            <person name="Hugenholtz P."/>
            <person name="Venkateswaran K."/>
        </authorList>
    </citation>
    <scope>NUCLEOTIDE SEQUENCE [LARGE SCALE GENOMIC DNA]</scope>
    <source>
        <strain evidence="2 3">5B73C</strain>
    </source>
</reference>
<keyword evidence="3" id="KW-1185">Reference proteome</keyword>
<gene>
    <name evidence="2" type="ORF">RWE15_04965</name>
</gene>
<name>A0ABU5C3P2_9BACI</name>
<proteinExistence type="predicted"/>
<dbReference type="InterPro" id="IPR000182">
    <property type="entry name" value="GNAT_dom"/>
</dbReference>
<sequence length="112" mass="13053">MFEHKVDEEVSLRLFTNNDSEEFYALVMNSKEHLQKWLTWVASVESKDDTDKSLKLRIESLVENNGFPMWFAIIFKDKLAGTIGFNDIDRSNSVGEVGYFLGEPFQRKRNNV</sequence>
<comment type="caution">
    <text evidence="2">The sequence shown here is derived from an EMBL/GenBank/DDBJ whole genome shotgun (WGS) entry which is preliminary data.</text>
</comment>
<dbReference type="InterPro" id="IPR051908">
    <property type="entry name" value="Ribosomal_N-acetyltransferase"/>
</dbReference>
<evidence type="ECO:0000313" key="3">
    <source>
        <dbReference type="Proteomes" id="UP001281447"/>
    </source>
</evidence>
<dbReference type="PANTHER" id="PTHR43441:SF11">
    <property type="entry name" value="RIBOSOMAL-PROTEIN-SERINE ACETYLTRANSFERASE"/>
    <property type="match status" value="1"/>
</dbReference>
<dbReference type="GO" id="GO:0016746">
    <property type="term" value="F:acyltransferase activity"/>
    <property type="evidence" value="ECO:0007669"/>
    <property type="project" value="UniProtKB-KW"/>
</dbReference>
<organism evidence="2 3">
    <name type="scientific">Tigheibacillus halophilus</name>
    <dbReference type="NCBI Taxonomy" id="361280"/>
    <lineage>
        <taxon>Bacteria</taxon>
        <taxon>Bacillati</taxon>
        <taxon>Bacillota</taxon>
        <taxon>Bacilli</taxon>
        <taxon>Bacillales</taxon>
        <taxon>Bacillaceae</taxon>
        <taxon>Tigheibacillus</taxon>
    </lineage>
</organism>
<dbReference type="Pfam" id="PF13302">
    <property type="entry name" value="Acetyltransf_3"/>
    <property type="match status" value="1"/>
</dbReference>
<dbReference type="Gene3D" id="3.40.630.30">
    <property type="match status" value="1"/>
</dbReference>
<dbReference type="EMBL" id="JAWDIP010000003">
    <property type="protein sequence ID" value="MDY0393933.1"/>
    <property type="molecule type" value="Genomic_DNA"/>
</dbReference>
<dbReference type="InterPro" id="IPR016181">
    <property type="entry name" value="Acyl_CoA_acyltransferase"/>
</dbReference>
<dbReference type="PANTHER" id="PTHR43441">
    <property type="entry name" value="RIBOSOMAL-PROTEIN-SERINE ACETYLTRANSFERASE"/>
    <property type="match status" value="1"/>
</dbReference>
<evidence type="ECO:0000313" key="2">
    <source>
        <dbReference type="EMBL" id="MDY0393933.1"/>
    </source>
</evidence>
<accession>A0ABU5C3P2</accession>
<feature type="domain" description="N-acetyltransferase" evidence="1">
    <location>
        <begin position="11"/>
        <end position="108"/>
    </location>
</feature>
<keyword evidence="2" id="KW-0012">Acyltransferase</keyword>
<dbReference type="EC" id="2.3.1.-" evidence="2"/>
<protein>
    <submittedName>
        <fullName evidence="2">GNAT family N-acetyltransferase</fullName>
        <ecNumber evidence="2">2.3.1.-</ecNumber>
    </submittedName>
</protein>
<dbReference type="SUPFAM" id="SSF55729">
    <property type="entry name" value="Acyl-CoA N-acyltransferases (Nat)"/>
    <property type="match status" value="1"/>
</dbReference>